<dbReference type="PANTHER" id="PTHR34126:SF9">
    <property type="entry name" value="OS04G0629000 PROTEIN"/>
    <property type="match status" value="1"/>
</dbReference>
<gene>
    <name evidence="2" type="ORF">AXF42_Ash003177</name>
</gene>
<dbReference type="EMBL" id="KZ451885">
    <property type="protein sequence ID" value="PKA66523.1"/>
    <property type="molecule type" value="Genomic_DNA"/>
</dbReference>
<evidence type="ECO:0000256" key="1">
    <source>
        <dbReference type="SAM" id="MobiDB-lite"/>
    </source>
</evidence>
<keyword evidence="3" id="KW-1185">Reference proteome</keyword>
<feature type="region of interest" description="Disordered" evidence="1">
    <location>
        <begin position="51"/>
        <end position="83"/>
    </location>
</feature>
<feature type="compositionally biased region" description="Low complexity" evidence="1">
    <location>
        <begin position="64"/>
        <end position="77"/>
    </location>
</feature>
<organism evidence="2 3">
    <name type="scientific">Apostasia shenzhenica</name>
    <dbReference type="NCBI Taxonomy" id="1088818"/>
    <lineage>
        <taxon>Eukaryota</taxon>
        <taxon>Viridiplantae</taxon>
        <taxon>Streptophyta</taxon>
        <taxon>Embryophyta</taxon>
        <taxon>Tracheophyta</taxon>
        <taxon>Spermatophyta</taxon>
        <taxon>Magnoliopsida</taxon>
        <taxon>Liliopsida</taxon>
        <taxon>Asparagales</taxon>
        <taxon>Orchidaceae</taxon>
        <taxon>Apostasioideae</taxon>
        <taxon>Apostasia</taxon>
    </lineage>
</organism>
<accession>A0A2I0BFE1</accession>
<dbReference type="GO" id="GO:0007031">
    <property type="term" value="P:peroxisome organization"/>
    <property type="evidence" value="ECO:0007669"/>
    <property type="project" value="InterPro"/>
</dbReference>
<dbReference type="STRING" id="1088818.A0A2I0BFE1"/>
<name>A0A2I0BFE1_9ASPA</name>
<dbReference type="OrthoDB" id="77656at2759"/>
<dbReference type="InterPro" id="IPR037485">
    <property type="entry name" value="PEX22"/>
</dbReference>
<reference evidence="2 3" key="1">
    <citation type="journal article" date="2017" name="Nature">
        <title>The Apostasia genome and the evolution of orchids.</title>
        <authorList>
            <person name="Zhang G.Q."/>
            <person name="Liu K.W."/>
            <person name="Li Z."/>
            <person name="Lohaus R."/>
            <person name="Hsiao Y.Y."/>
            <person name="Niu S.C."/>
            <person name="Wang J.Y."/>
            <person name="Lin Y.C."/>
            <person name="Xu Q."/>
            <person name="Chen L.J."/>
            <person name="Yoshida K."/>
            <person name="Fujiwara S."/>
            <person name="Wang Z.W."/>
            <person name="Zhang Y.Q."/>
            <person name="Mitsuda N."/>
            <person name="Wang M."/>
            <person name="Liu G.H."/>
            <person name="Pecoraro L."/>
            <person name="Huang H.X."/>
            <person name="Xiao X.J."/>
            <person name="Lin M."/>
            <person name="Wu X.Y."/>
            <person name="Wu W.L."/>
            <person name="Chen Y.Y."/>
            <person name="Chang S.B."/>
            <person name="Sakamoto S."/>
            <person name="Ohme-Takagi M."/>
            <person name="Yagi M."/>
            <person name="Zeng S.J."/>
            <person name="Shen C.Y."/>
            <person name="Yeh C.M."/>
            <person name="Luo Y.B."/>
            <person name="Tsai W.C."/>
            <person name="Van de Peer Y."/>
            <person name="Liu Z.J."/>
        </authorList>
    </citation>
    <scope>NUCLEOTIDE SEQUENCE [LARGE SCALE GENOMIC DNA]</scope>
    <source>
        <strain evidence="3">cv. Shenzhen</strain>
        <tissue evidence="2">Stem</tissue>
    </source>
</reference>
<dbReference type="Proteomes" id="UP000236161">
    <property type="component" value="Unassembled WGS sequence"/>
</dbReference>
<proteinExistence type="predicted"/>
<protein>
    <submittedName>
        <fullName evidence="2">Uncharacterized protein</fullName>
    </submittedName>
</protein>
<dbReference type="PANTHER" id="PTHR34126">
    <property type="entry name" value="PEROXISOME BIOGENESIS PROTEIN 22"/>
    <property type="match status" value="1"/>
</dbReference>
<evidence type="ECO:0000313" key="3">
    <source>
        <dbReference type="Proteomes" id="UP000236161"/>
    </source>
</evidence>
<evidence type="ECO:0000313" key="2">
    <source>
        <dbReference type="EMBL" id="PKA66523.1"/>
    </source>
</evidence>
<dbReference type="AlphaFoldDB" id="A0A2I0BFE1"/>
<sequence length="167" mass="18723">METHYLHSIIPKRVITDPRNGLKQKFRSITTLAALSVAVYVSWKLLRAPPARQRRQPRRSNQVPALSRARLSSNSAPRESEYCSSSADLRSQDKVDELFKPVTSQLLGVILEETNPEDLQCFLLGGGMVPSNPPLGSVAKNFLINIQTKKLFDYLHCVCNLVKHLIA</sequence>